<dbReference type="Pfam" id="PF11782">
    <property type="entry name" value="DUF3319"/>
    <property type="match status" value="1"/>
</dbReference>
<dbReference type="AlphaFoldDB" id="A0A380AB76"/>
<protein>
    <submittedName>
        <fullName evidence="1">Protein of uncharacterized function (DUF3319)</fullName>
    </submittedName>
</protein>
<dbReference type="RefSeq" id="WP_115406118.1">
    <property type="nucleotide sequence ID" value="NZ_UGYV01000001.1"/>
</dbReference>
<organism evidence="1 2">
    <name type="scientific">Shewanella morhuae</name>
    <dbReference type="NCBI Taxonomy" id="365591"/>
    <lineage>
        <taxon>Bacteria</taxon>
        <taxon>Pseudomonadati</taxon>
        <taxon>Pseudomonadota</taxon>
        <taxon>Gammaproteobacteria</taxon>
        <taxon>Alteromonadales</taxon>
        <taxon>Shewanellaceae</taxon>
        <taxon>Shewanella</taxon>
    </lineage>
</organism>
<name>A0A380AB76_9GAMM</name>
<accession>A0A380AB76</accession>
<sequence>MRKLIYQGFILTNSEGHTDSWKLTIKDQHRIGSLFELRRLVAYYLELGVLPETRVSLQDVKQVQNMMPKNTVIAKKS</sequence>
<evidence type="ECO:0000313" key="2">
    <source>
        <dbReference type="Proteomes" id="UP000255061"/>
    </source>
</evidence>
<evidence type="ECO:0000313" key="1">
    <source>
        <dbReference type="EMBL" id="SUI76819.1"/>
    </source>
</evidence>
<dbReference type="InterPro" id="IPR021753">
    <property type="entry name" value="DUF3319"/>
</dbReference>
<dbReference type="EMBL" id="UGYV01000001">
    <property type="protein sequence ID" value="SUI76819.1"/>
    <property type="molecule type" value="Genomic_DNA"/>
</dbReference>
<proteinExistence type="predicted"/>
<reference evidence="1 2" key="1">
    <citation type="submission" date="2018-06" db="EMBL/GenBank/DDBJ databases">
        <authorList>
            <consortium name="Pathogen Informatics"/>
            <person name="Doyle S."/>
        </authorList>
    </citation>
    <scope>NUCLEOTIDE SEQUENCE [LARGE SCALE GENOMIC DNA]</scope>
    <source>
        <strain evidence="1 2">NCTC10736</strain>
    </source>
</reference>
<gene>
    <name evidence="1" type="ORF">NCTC10736_01972</name>
</gene>
<dbReference type="Proteomes" id="UP000255061">
    <property type="component" value="Unassembled WGS sequence"/>
</dbReference>